<proteinExistence type="predicted"/>
<comment type="caution">
    <text evidence="1">The sequence shown here is derived from an EMBL/GenBank/DDBJ whole genome shotgun (WGS) entry which is preliminary data.</text>
</comment>
<dbReference type="STRING" id="543379.A0A232F3G3"/>
<dbReference type="Proteomes" id="UP000215335">
    <property type="component" value="Unassembled WGS sequence"/>
</dbReference>
<keyword evidence="2" id="KW-1185">Reference proteome</keyword>
<protein>
    <submittedName>
        <fullName evidence="1">Uncharacterized protein</fullName>
    </submittedName>
</protein>
<reference evidence="1 2" key="1">
    <citation type="journal article" date="2017" name="Curr. Biol.">
        <title>The Evolution of Venom by Co-option of Single-Copy Genes.</title>
        <authorList>
            <person name="Martinson E.O."/>
            <person name="Mrinalini"/>
            <person name="Kelkar Y.D."/>
            <person name="Chang C.H."/>
            <person name="Werren J.H."/>
        </authorList>
    </citation>
    <scope>NUCLEOTIDE SEQUENCE [LARGE SCALE GENOMIC DNA]</scope>
    <source>
        <strain evidence="1 2">Alberta</strain>
        <tissue evidence="1">Whole body</tissue>
    </source>
</reference>
<dbReference type="EMBL" id="NNAY01001063">
    <property type="protein sequence ID" value="OXU25281.1"/>
    <property type="molecule type" value="Genomic_DNA"/>
</dbReference>
<organism evidence="1 2">
    <name type="scientific">Trichomalopsis sarcophagae</name>
    <dbReference type="NCBI Taxonomy" id="543379"/>
    <lineage>
        <taxon>Eukaryota</taxon>
        <taxon>Metazoa</taxon>
        <taxon>Ecdysozoa</taxon>
        <taxon>Arthropoda</taxon>
        <taxon>Hexapoda</taxon>
        <taxon>Insecta</taxon>
        <taxon>Pterygota</taxon>
        <taxon>Neoptera</taxon>
        <taxon>Endopterygota</taxon>
        <taxon>Hymenoptera</taxon>
        <taxon>Apocrita</taxon>
        <taxon>Proctotrupomorpha</taxon>
        <taxon>Chalcidoidea</taxon>
        <taxon>Pteromalidae</taxon>
        <taxon>Pteromalinae</taxon>
        <taxon>Trichomalopsis</taxon>
    </lineage>
</organism>
<evidence type="ECO:0000313" key="2">
    <source>
        <dbReference type="Proteomes" id="UP000215335"/>
    </source>
</evidence>
<accession>A0A232F3G3</accession>
<gene>
    <name evidence="1" type="ORF">TSAR_010876</name>
</gene>
<dbReference type="AlphaFoldDB" id="A0A232F3G3"/>
<name>A0A232F3G3_9HYME</name>
<sequence>MCSILETQQLAILRYRGAKTVEPKTDLEDSINSKLNPYDKGTESAEAICIARLTALKPDDISLTREPDHQFFITIDTQNLDNFDYHRENLYGYWKVRESKRSTSLQLNHISFKMPNFPPLTQPELIKPKQFCNYSNLLCTAQQHCRTYFHWCRFRQIKPPYALIRVLLLSGGNGKSRRQVKH</sequence>
<evidence type="ECO:0000313" key="1">
    <source>
        <dbReference type="EMBL" id="OXU25281.1"/>
    </source>
</evidence>